<feature type="transmembrane region" description="Helical" evidence="1">
    <location>
        <begin position="189"/>
        <end position="214"/>
    </location>
</feature>
<comment type="caution">
    <text evidence="2">The sequence shown here is derived from an EMBL/GenBank/DDBJ whole genome shotgun (WGS) entry which is preliminary data.</text>
</comment>
<organism evidence="2 3">
    <name type="scientific">Knufia fluminis</name>
    <dbReference type="NCBI Taxonomy" id="191047"/>
    <lineage>
        <taxon>Eukaryota</taxon>
        <taxon>Fungi</taxon>
        <taxon>Dikarya</taxon>
        <taxon>Ascomycota</taxon>
        <taxon>Pezizomycotina</taxon>
        <taxon>Eurotiomycetes</taxon>
        <taxon>Chaetothyriomycetidae</taxon>
        <taxon>Chaetothyriales</taxon>
        <taxon>Trichomeriaceae</taxon>
        <taxon>Knufia</taxon>
    </lineage>
</organism>
<feature type="transmembrane region" description="Helical" evidence="1">
    <location>
        <begin position="25"/>
        <end position="58"/>
    </location>
</feature>
<feature type="transmembrane region" description="Helical" evidence="1">
    <location>
        <begin position="260"/>
        <end position="280"/>
    </location>
</feature>
<keyword evidence="3" id="KW-1185">Reference proteome</keyword>
<dbReference type="Pfam" id="PF13367">
    <property type="entry name" value="PrsW-protease"/>
    <property type="match status" value="1"/>
</dbReference>
<name>A0AAN8I5R8_9EURO</name>
<keyword evidence="1" id="KW-1133">Transmembrane helix</keyword>
<dbReference type="EMBL" id="JAKLMC020000011">
    <property type="protein sequence ID" value="KAK5953404.1"/>
    <property type="molecule type" value="Genomic_DNA"/>
</dbReference>
<feature type="transmembrane region" description="Helical" evidence="1">
    <location>
        <begin position="292"/>
        <end position="314"/>
    </location>
</feature>
<feature type="transmembrane region" description="Helical" evidence="1">
    <location>
        <begin position="226"/>
        <end position="248"/>
    </location>
</feature>
<keyword evidence="1" id="KW-0472">Membrane</keyword>
<evidence type="ECO:0000256" key="1">
    <source>
        <dbReference type="SAM" id="Phobius"/>
    </source>
</evidence>
<feature type="transmembrane region" description="Helical" evidence="1">
    <location>
        <begin position="78"/>
        <end position="104"/>
    </location>
</feature>
<evidence type="ECO:0000313" key="2">
    <source>
        <dbReference type="EMBL" id="KAK5953404.1"/>
    </source>
</evidence>
<dbReference type="Proteomes" id="UP001316803">
    <property type="component" value="Unassembled WGS sequence"/>
</dbReference>
<reference evidence="2 3" key="1">
    <citation type="submission" date="2022-12" db="EMBL/GenBank/DDBJ databases">
        <title>Genomic features and morphological characterization of a novel Knufia sp. strain isolated from spacecraft assembly facility.</title>
        <authorList>
            <person name="Teixeira M."/>
            <person name="Chander A.M."/>
            <person name="Stajich J.E."/>
            <person name="Venkateswaran K."/>
        </authorList>
    </citation>
    <scope>NUCLEOTIDE SEQUENCE [LARGE SCALE GENOMIC DNA]</scope>
    <source>
        <strain evidence="2 3">FJI-L2-BK-P2</strain>
    </source>
</reference>
<keyword evidence="1" id="KW-0812">Transmembrane</keyword>
<dbReference type="InterPro" id="IPR026898">
    <property type="entry name" value="PrsW"/>
</dbReference>
<accession>A0AAN8I5R8</accession>
<dbReference type="AlphaFoldDB" id="A0AAN8I5R8"/>
<proteinExistence type="predicted"/>
<evidence type="ECO:0000313" key="3">
    <source>
        <dbReference type="Proteomes" id="UP001316803"/>
    </source>
</evidence>
<evidence type="ECO:0008006" key="4">
    <source>
        <dbReference type="Google" id="ProtNLM"/>
    </source>
</evidence>
<dbReference type="GO" id="GO:0008233">
    <property type="term" value="F:peptidase activity"/>
    <property type="evidence" value="ECO:0007669"/>
    <property type="project" value="InterPro"/>
</dbReference>
<gene>
    <name evidence="2" type="ORF">OHC33_005348</name>
</gene>
<sequence>MKDDHTPPMSNHDTLSRPTKITSTLSAATLLSISIYSSTTVTLLLPLILSPTLALLYYNSTLPTHHRPPLQTLLYTYLFTSTLSTAALLLVQAILAYTAAYILFGSDTAWFLREFQTVTREYDIRDDAHRAQRAAFAARPSYWVFMVFMTTVLAGCEEVQKYCSIKFAARYDEERRGKDERVIVDARTYVLYGATAGIAFATVEMWMFLVAGAAKASSNYELVRTAMGRFCIGMAAHLLCGVGTAVNVVRKERMGMMRVVMRSALCHGVVNFGLMGFSAARGHVGWVHPEDVMGSVICLAMSAGGIGLLGWLVWEDLQGMGLKVE</sequence>
<protein>
    <recommendedName>
        <fullName evidence="4">PrsW family intramembrane metalloprotease</fullName>
    </recommendedName>
</protein>